<protein>
    <recommendedName>
        <fullName evidence="3">HTH marR-type domain-containing protein</fullName>
    </recommendedName>
</protein>
<accession>A0A1Y2JLY0</accession>
<gene>
    <name evidence="1" type="ORF">BSZ19_21965</name>
</gene>
<proteinExistence type="predicted"/>
<reference evidence="1 2" key="1">
    <citation type="submission" date="2017-03" db="EMBL/GenBank/DDBJ databases">
        <title>Whole genome sequences of fourteen strains of Bradyrhizobium canariense and one strain of Bradyrhizobium japonicum isolated from Lupinus (Papilionoideae: Genisteae) species in Algeria.</title>
        <authorList>
            <person name="Crovadore J."/>
            <person name="Chekireb D."/>
            <person name="Brachmann A."/>
            <person name="Chablais R."/>
            <person name="Cochard B."/>
            <person name="Lefort F."/>
        </authorList>
    </citation>
    <scope>NUCLEOTIDE SEQUENCE [LARGE SCALE GENOMIC DNA]</scope>
    <source>
        <strain evidence="1 2">UBMA197</strain>
    </source>
</reference>
<organism evidence="1 2">
    <name type="scientific">Bradyrhizobium japonicum</name>
    <dbReference type="NCBI Taxonomy" id="375"/>
    <lineage>
        <taxon>Bacteria</taxon>
        <taxon>Pseudomonadati</taxon>
        <taxon>Pseudomonadota</taxon>
        <taxon>Alphaproteobacteria</taxon>
        <taxon>Hyphomicrobiales</taxon>
        <taxon>Nitrobacteraceae</taxon>
        <taxon>Bradyrhizobium</taxon>
    </lineage>
</organism>
<dbReference type="InterPro" id="IPR036388">
    <property type="entry name" value="WH-like_DNA-bd_sf"/>
</dbReference>
<name>A0A1Y2JLY0_BRAJP</name>
<sequence length="135" mass="15492">MESIGEQILTADPAQPSIGDEEIESLEALFDALKPFFEMEHAVLPAAYIRAFILVGKKEGLSVSEYAQQLQISPTVMTRNLLDIGDRNRQREKGLQLITQERDPYDLRKHRARLTPRGRKLAHDINVTLRRLRKK</sequence>
<evidence type="ECO:0000313" key="2">
    <source>
        <dbReference type="Proteomes" id="UP000193335"/>
    </source>
</evidence>
<dbReference type="AlphaFoldDB" id="A0A1Y2JLY0"/>
<dbReference type="Proteomes" id="UP000193335">
    <property type="component" value="Unassembled WGS sequence"/>
</dbReference>
<evidence type="ECO:0008006" key="3">
    <source>
        <dbReference type="Google" id="ProtNLM"/>
    </source>
</evidence>
<evidence type="ECO:0000313" key="1">
    <source>
        <dbReference type="EMBL" id="OSJ31554.1"/>
    </source>
</evidence>
<comment type="caution">
    <text evidence="1">The sequence shown here is derived from an EMBL/GenBank/DDBJ whole genome shotgun (WGS) entry which is preliminary data.</text>
</comment>
<dbReference type="EMBL" id="NAFL01000255">
    <property type="protein sequence ID" value="OSJ31554.1"/>
    <property type="molecule type" value="Genomic_DNA"/>
</dbReference>
<dbReference type="Gene3D" id="1.10.10.10">
    <property type="entry name" value="Winged helix-like DNA-binding domain superfamily/Winged helix DNA-binding domain"/>
    <property type="match status" value="1"/>
</dbReference>
<dbReference type="InterPro" id="IPR036390">
    <property type="entry name" value="WH_DNA-bd_sf"/>
</dbReference>
<dbReference type="SUPFAM" id="SSF46785">
    <property type="entry name" value="Winged helix' DNA-binding domain"/>
    <property type="match status" value="1"/>
</dbReference>